<evidence type="ECO:0000313" key="4">
    <source>
        <dbReference type="Proteomes" id="UP000238362"/>
    </source>
</evidence>
<name>A0A2T0LTR3_9PSEU</name>
<dbReference type="PANTHER" id="PTHR40047:SF1">
    <property type="entry name" value="UPF0703 PROTEIN YCGQ"/>
    <property type="match status" value="1"/>
</dbReference>
<comment type="caution">
    <text evidence="3">The sequence shown here is derived from an EMBL/GenBank/DDBJ whole genome shotgun (WGS) entry which is preliminary data.</text>
</comment>
<dbReference type="NCBIfam" id="TIGR03943">
    <property type="entry name" value="TIGR03943 family putative permease subunit"/>
    <property type="match status" value="1"/>
</dbReference>
<dbReference type="InterPro" id="IPR015402">
    <property type="entry name" value="DUF1980"/>
</dbReference>
<evidence type="ECO:0000259" key="2">
    <source>
        <dbReference type="Pfam" id="PF21537"/>
    </source>
</evidence>
<reference evidence="3 4" key="1">
    <citation type="submission" date="2018-03" db="EMBL/GenBank/DDBJ databases">
        <title>Genomic Encyclopedia of Type Strains, Phase III (KMG-III): the genomes of soil and plant-associated and newly described type strains.</title>
        <authorList>
            <person name="Whitman W."/>
        </authorList>
    </citation>
    <scope>NUCLEOTIDE SEQUENCE [LARGE SCALE GENOMIC DNA]</scope>
    <source>
        <strain evidence="3 4">CGMCC 4.7125</strain>
    </source>
</reference>
<dbReference type="Pfam" id="PF21537">
    <property type="entry name" value="DUF1980_C"/>
    <property type="match status" value="1"/>
</dbReference>
<dbReference type="EMBL" id="PVNH01000006">
    <property type="protein sequence ID" value="PRX47093.1"/>
    <property type="molecule type" value="Genomic_DNA"/>
</dbReference>
<dbReference type="AlphaFoldDB" id="A0A2T0LTR3"/>
<evidence type="ECO:0000256" key="1">
    <source>
        <dbReference type="SAM" id="Phobius"/>
    </source>
</evidence>
<dbReference type="InterPro" id="IPR048447">
    <property type="entry name" value="DUF1980_C"/>
</dbReference>
<proteinExistence type="predicted"/>
<sequence length="240" mass="25395">MRRETQNILLLLLGGALLKISLNGDYLRYVKPSQLPWMFGAGVVLVLLAGIAAVRDVRAARRPAPDNGGEACHEHPARSAWLLLAPVLAVFLVAPPALGADSVTRAEDRQLDPAWSRKAEFPPLPPGRVVPLSLSEFASRAGWDANGTLRGRTVALTGFVVPDEKGVLLARMVIGCCAADAFPVTVRLSGGGAAGQPSDTWLRVTGQVVPGPRATGPGYVPELAVTALEPIPTPKDPYEY</sequence>
<organism evidence="3 4">
    <name type="scientific">Prauserella shujinwangii</name>
    <dbReference type="NCBI Taxonomy" id="1453103"/>
    <lineage>
        <taxon>Bacteria</taxon>
        <taxon>Bacillati</taxon>
        <taxon>Actinomycetota</taxon>
        <taxon>Actinomycetes</taxon>
        <taxon>Pseudonocardiales</taxon>
        <taxon>Pseudonocardiaceae</taxon>
        <taxon>Prauserella</taxon>
    </lineage>
</organism>
<keyword evidence="1" id="KW-1133">Transmembrane helix</keyword>
<dbReference type="OrthoDB" id="359029at2"/>
<dbReference type="InterPro" id="IPR052955">
    <property type="entry name" value="UPF0703_membrane_permease"/>
</dbReference>
<accession>A0A2T0LTR3</accession>
<feature type="domain" description="DUF1980" evidence="2">
    <location>
        <begin position="150"/>
        <end position="240"/>
    </location>
</feature>
<keyword evidence="1" id="KW-0472">Membrane</keyword>
<dbReference type="RefSeq" id="WP_106179626.1">
    <property type="nucleotide sequence ID" value="NZ_PVNH01000006.1"/>
</dbReference>
<dbReference type="Proteomes" id="UP000238362">
    <property type="component" value="Unassembled WGS sequence"/>
</dbReference>
<keyword evidence="4" id="KW-1185">Reference proteome</keyword>
<gene>
    <name evidence="3" type="ORF">B0I33_106192</name>
</gene>
<evidence type="ECO:0000313" key="3">
    <source>
        <dbReference type="EMBL" id="PRX47093.1"/>
    </source>
</evidence>
<dbReference type="PANTHER" id="PTHR40047">
    <property type="entry name" value="UPF0703 PROTEIN YCGQ"/>
    <property type="match status" value="1"/>
</dbReference>
<feature type="transmembrane region" description="Helical" evidence="1">
    <location>
        <begin position="33"/>
        <end position="54"/>
    </location>
</feature>
<keyword evidence="1" id="KW-0812">Transmembrane</keyword>
<protein>
    <submittedName>
        <fullName evidence="3">Putative repeat protein (TIGR03943 family)</fullName>
    </submittedName>
</protein>